<dbReference type="Proteomes" id="UP000185479">
    <property type="component" value="Chromosome"/>
</dbReference>
<dbReference type="GO" id="GO:0032259">
    <property type="term" value="P:methylation"/>
    <property type="evidence" value="ECO:0007669"/>
    <property type="project" value="UniProtKB-KW"/>
</dbReference>
<name>A0A1L7CKG4_CORFL</name>
<reference evidence="3 5" key="2">
    <citation type="submission" date="2019-06" db="EMBL/GenBank/DDBJ databases">
        <title>Whole genome shotgun sequence of Corynebacterium flavescens NBRC 14136.</title>
        <authorList>
            <person name="Hosoyama A."/>
            <person name="Uohara A."/>
            <person name="Ohji S."/>
            <person name="Ichikawa N."/>
        </authorList>
    </citation>
    <scope>NUCLEOTIDE SEQUENCE [LARGE SCALE GENOMIC DNA]</scope>
    <source>
        <strain evidence="3 5">NBRC 14136</strain>
    </source>
</reference>
<evidence type="ECO:0000313" key="2">
    <source>
        <dbReference type="EMBL" id="APT86305.1"/>
    </source>
</evidence>
<keyword evidence="4" id="KW-1185">Reference proteome</keyword>
<dbReference type="STRING" id="28028.CFLV_03265"/>
<reference evidence="2 4" key="1">
    <citation type="submission" date="2014-08" db="EMBL/GenBank/DDBJ databases">
        <title>Complete genome sequence of Corynebacterium flavescens OJ8(T)(=DSM 20296(T)), isolated from cheese.</title>
        <authorList>
            <person name="Ruckert C."/>
            <person name="Albersmeier A."/>
            <person name="Winkler A."/>
            <person name="Kalinowski J."/>
        </authorList>
    </citation>
    <scope>NUCLEOTIDE SEQUENCE [LARGE SCALE GENOMIC DNA]</scope>
    <source>
        <strain evidence="2 4">OJ8</strain>
    </source>
</reference>
<evidence type="ECO:0000313" key="3">
    <source>
        <dbReference type="EMBL" id="GEB98278.1"/>
    </source>
</evidence>
<gene>
    <name evidence="3" type="ORF">CFL01nite_17730</name>
    <name evidence="2" type="ORF">CFLV_03265</name>
</gene>
<dbReference type="InterPro" id="IPR029063">
    <property type="entry name" value="SAM-dependent_MTases_sf"/>
</dbReference>
<feature type="domain" description="Methyltransferase" evidence="1">
    <location>
        <begin position="53"/>
        <end position="152"/>
    </location>
</feature>
<evidence type="ECO:0000313" key="4">
    <source>
        <dbReference type="Proteomes" id="UP000185479"/>
    </source>
</evidence>
<dbReference type="RefSeq" id="WP_075729301.1">
    <property type="nucleotide sequence ID" value="NZ_BJNB01000029.1"/>
</dbReference>
<sequence>MTAQPRIPAAEQSAARAGGHWILARLGKKVLRPGGRETTEFLLDNVPLQGSTVIEFAPGLGVTAKEILSRRPSRYIGVDEDADACANVRANIAAVAAGPSGSHEVINAAATASGLPDATAHVIVGEAMLTMTTDKHKKEIMAEAARLLRPGGLYAIHELCLNPDTISAEHATAIQRELATSIKVNARPLTVPEWADIARSCGFEVIDCYRADMALLSPGRNIRDEGIKGTARIFFNVLRQPDLRARVLTMRATFNRHKDNLGAVGLILRKQS</sequence>
<protein>
    <submittedName>
        <fullName evidence="2">SAM-dependent methyltransferase</fullName>
    </submittedName>
</protein>
<dbReference type="CDD" id="cd02440">
    <property type="entry name" value="AdoMet_MTases"/>
    <property type="match status" value="1"/>
</dbReference>
<keyword evidence="2" id="KW-0489">Methyltransferase</keyword>
<dbReference type="Proteomes" id="UP000315353">
    <property type="component" value="Unassembled WGS sequence"/>
</dbReference>
<proteinExistence type="predicted"/>
<dbReference type="InterPro" id="IPR041698">
    <property type="entry name" value="Methyltransf_25"/>
</dbReference>
<dbReference type="OrthoDB" id="9805171at2"/>
<evidence type="ECO:0000313" key="5">
    <source>
        <dbReference type="Proteomes" id="UP000315353"/>
    </source>
</evidence>
<organism evidence="2 4">
    <name type="scientific">Corynebacterium flavescens</name>
    <dbReference type="NCBI Taxonomy" id="28028"/>
    <lineage>
        <taxon>Bacteria</taxon>
        <taxon>Bacillati</taxon>
        <taxon>Actinomycetota</taxon>
        <taxon>Actinomycetes</taxon>
        <taxon>Mycobacteriales</taxon>
        <taxon>Corynebacteriaceae</taxon>
        <taxon>Corynebacterium</taxon>
    </lineage>
</organism>
<dbReference type="KEGG" id="cfc:CFLV_03265"/>
<evidence type="ECO:0000259" key="1">
    <source>
        <dbReference type="Pfam" id="PF13649"/>
    </source>
</evidence>
<accession>A0A1L7CKG4</accession>
<dbReference type="EMBL" id="BJNB01000029">
    <property type="protein sequence ID" value="GEB98278.1"/>
    <property type="molecule type" value="Genomic_DNA"/>
</dbReference>
<dbReference type="GeneID" id="82879738"/>
<dbReference type="EMBL" id="CP009246">
    <property type="protein sequence ID" value="APT86305.1"/>
    <property type="molecule type" value="Genomic_DNA"/>
</dbReference>
<keyword evidence="2" id="KW-0808">Transferase</keyword>
<dbReference type="Pfam" id="PF13649">
    <property type="entry name" value="Methyltransf_25"/>
    <property type="match status" value="1"/>
</dbReference>
<dbReference type="SUPFAM" id="SSF53335">
    <property type="entry name" value="S-adenosyl-L-methionine-dependent methyltransferases"/>
    <property type="match status" value="1"/>
</dbReference>
<dbReference type="Gene3D" id="3.40.50.150">
    <property type="entry name" value="Vaccinia Virus protein VP39"/>
    <property type="match status" value="1"/>
</dbReference>
<dbReference type="AlphaFoldDB" id="A0A1L7CKG4"/>
<dbReference type="GO" id="GO:0008168">
    <property type="term" value="F:methyltransferase activity"/>
    <property type="evidence" value="ECO:0007669"/>
    <property type="project" value="UniProtKB-KW"/>
</dbReference>